<sequence length="789" mass="86856">VELTLGLRVEARALRRRFLKCVNGNEGDFRVNYRQSRRFPKLSNGNQGDSQAVLSAIRLPTTLKMSSSESSFGSEPDAFDGELSSGWDTSSLAVSFDAEGQEDTDVRIIGEEVNSVPAHGVGKGLMTGQPFPLAAVFKDGTRFGTPDPLPEASTSGRDEVPAGPSRPRLTIVHRERDRIPMGVPKKALFGVDYLEPNKITERELQKIRAEYLIPDSVKMRIPSPTECLSEPGDGEVVFFTDMLLQGVRLPLQPAVQRILAQIGYAPGQYNPNFWVVLMGVIAAFGIAGEGEPSYEQFSYLYSITKSKSADHGGWVQANCLKASERGHFVSSVPTSQKSWRNRRVLLSGDWESPSGVVPRLSVPTTFQTTGKVKQPTPTQAEIRQLERVRLKVPAADRIYPRFLFTDNLIRARLVNPAEMTDARKAAEDKKMNEASRRRFMMGLEKKKKKQTEAPAVRPEKDPEDVVLSERLRQLGSEPVARPTAEVEAPRQPDADAAASRAAGKRPVMVDLEASPVSKRSRPSETPRAVFAAEDEDGPTEAVTIACPSKTVQFVNHMILGSQMELPEVDELPKKLLREQAGRAFRLQAAASMEMWLSVKRAISAAERAKRAYDDGRAKVAEAGKAIQDHAQLLKEKEAAERRAFASEAAVAEMRAALDAMRADLEVARAATRDAEAVSEAIQDAMQESERTKAAEVEAAVQKAIQGYRSSKEFAALLDGEVGSEMVGMLYRFKRYNPGQKLNLNFAADPLPFPKVLPKRWSKNTKGRTPPRPLGLPMPPPVTRPLPEGL</sequence>
<evidence type="ECO:0000256" key="2">
    <source>
        <dbReference type="SAM" id="MobiDB-lite"/>
    </source>
</evidence>
<evidence type="ECO:0000313" key="3">
    <source>
        <dbReference type="EMBL" id="BBG95804.1"/>
    </source>
</evidence>
<dbReference type="EMBL" id="AP019297">
    <property type="protein sequence ID" value="BBG95804.1"/>
    <property type="molecule type" value="Genomic_DNA"/>
</dbReference>
<accession>A0A4Y1QVD8</accession>
<feature type="compositionally biased region" description="Basic and acidic residues" evidence="2">
    <location>
        <begin position="421"/>
        <end position="436"/>
    </location>
</feature>
<feature type="compositionally biased region" description="Pro residues" evidence="2">
    <location>
        <begin position="769"/>
        <end position="783"/>
    </location>
</feature>
<feature type="region of interest" description="Disordered" evidence="2">
    <location>
        <begin position="756"/>
        <end position="789"/>
    </location>
</feature>
<protein>
    <submittedName>
        <fullName evidence="3">Uncharacterized protein</fullName>
    </submittedName>
</protein>
<keyword evidence="1" id="KW-0175">Coiled coil</keyword>
<feature type="compositionally biased region" description="Basic residues" evidence="2">
    <location>
        <begin position="756"/>
        <end position="765"/>
    </location>
</feature>
<feature type="region of interest" description="Disordered" evidence="2">
    <location>
        <begin position="144"/>
        <end position="166"/>
    </location>
</feature>
<feature type="non-terminal residue" evidence="3">
    <location>
        <position position="1"/>
    </location>
</feature>
<proteinExistence type="predicted"/>
<organism evidence="3">
    <name type="scientific">Prunus dulcis</name>
    <name type="common">Almond</name>
    <name type="synonym">Amygdalus dulcis</name>
    <dbReference type="NCBI Taxonomy" id="3755"/>
    <lineage>
        <taxon>Eukaryota</taxon>
        <taxon>Viridiplantae</taxon>
        <taxon>Streptophyta</taxon>
        <taxon>Embryophyta</taxon>
        <taxon>Tracheophyta</taxon>
        <taxon>Spermatophyta</taxon>
        <taxon>Magnoliopsida</taxon>
        <taxon>eudicotyledons</taxon>
        <taxon>Gunneridae</taxon>
        <taxon>Pentapetalae</taxon>
        <taxon>rosids</taxon>
        <taxon>fabids</taxon>
        <taxon>Rosales</taxon>
        <taxon>Rosaceae</taxon>
        <taxon>Amygdaloideae</taxon>
        <taxon>Amygdaleae</taxon>
        <taxon>Prunus</taxon>
    </lineage>
</organism>
<dbReference type="AlphaFoldDB" id="A0A4Y1QVD8"/>
<feature type="coiled-coil region" evidence="1">
    <location>
        <begin position="622"/>
        <end position="687"/>
    </location>
</feature>
<name>A0A4Y1QVD8_PRUDU</name>
<evidence type="ECO:0000256" key="1">
    <source>
        <dbReference type="SAM" id="Coils"/>
    </source>
</evidence>
<feature type="region of interest" description="Disordered" evidence="2">
    <location>
        <begin position="421"/>
        <end position="528"/>
    </location>
</feature>
<reference evidence="3" key="1">
    <citation type="journal article" date="2019" name="Science">
        <title>Mutation of a bHLH transcription factor allowed almond domestication.</title>
        <authorList>
            <person name="Sanchez-Perez R."/>
            <person name="Pavan S."/>
            <person name="Mazzeo R."/>
            <person name="Moldovan C."/>
            <person name="Aiese Cigliano R."/>
            <person name="Del Cueto J."/>
            <person name="Ricciardi F."/>
            <person name="Lotti C."/>
            <person name="Ricciardi L."/>
            <person name="Dicenta F."/>
            <person name="Lopez-Marques R.L."/>
            <person name="Lindberg Moller B."/>
        </authorList>
    </citation>
    <scope>NUCLEOTIDE SEQUENCE</scope>
</reference>
<gene>
    <name evidence="3" type="ORF">Prudu_004447</name>
</gene>